<evidence type="ECO:0000256" key="4">
    <source>
        <dbReference type="ARBA" id="ARBA00023163"/>
    </source>
</evidence>
<keyword evidence="3" id="KW-0238">DNA-binding</keyword>
<dbReference type="SUPFAM" id="SSF52172">
    <property type="entry name" value="CheY-like"/>
    <property type="match status" value="1"/>
</dbReference>
<dbReference type="Pfam" id="PF00196">
    <property type="entry name" value="GerE"/>
    <property type="match status" value="1"/>
</dbReference>
<comment type="caution">
    <text evidence="9">The sequence shown here is derived from an EMBL/GenBank/DDBJ whole genome shotgun (WGS) entry which is preliminary data.</text>
</comment>
<feature type="domain" description="Response regulatory" evidence="8">
    <location>
        <begin position="23"/>
        <end position="141"/>
    </location>
</feature>
<dbReference type="PRINTS" id="PR00038">
    <property type="entry name" value="HTHLUXR"/>
</dbReference>
<dbReference type="RefSeq" id="WP_167398397.1">
    <property type="nucleotide sequence ID" value="NZ_QJJM01000001.1"/>
</dbReference>
<reference evidence="9 10" key="1">
    <citation type="submission" date="2018-05" db="EMBL/GenBank/DDBJ databases">
        <title>Genomic Encyclopedia of Type Strains, Phase IV (KMG-IV): sequencing the most valuable type-strain genomes for metagenomic binning, comparative biology and taxonomic classification.</title>
        <authorList>
            <person name="Goeker M."/>
        </authorList>
    </citation>
    <scope>NUCLEOTIDE SEQUENCE [LARGE SCALE GENOMIC DNA]</scope>
    <source>
        <strain evidence="9 10">DSM 3183</strain>
    </source>
</reference>
<dbReference type="Gene3D" id="3.40.50.2300">
    <property type="match status" value="1"/>
</dbReference>
<proteinExistence type="predicted"/>
<evidence type="ECO:0000259" key="7">
    <source>
        <dbReference type="PROSITE" id="PS50043"/>
    </source>
</evidence>
<evidence type="ECO:0000256" key="1">
    <source>
        <dbReference type="ARBA" id="ARBA00022553"/>
    </source>
</evidence>
<evidence type="ECO:0000259" key="8">
    <source>
        <dbReference type="PROSITE" id="PS50110"/>
    </source>
</evidence>
<dbReference type="GO" id="GO:0006355">
    <property type="term" value="P:regulation of DNA-templated transcription"/>
    <property type="evidence" value="ECO:0007669"/>
    <property type="project" value="InterPro"/>
</dbReference>
<dbReference type="AlphaFoldDB" id="A0A2V3VH73"/>
<dbReference type="EMBL" id="QJJM01000001">
    <property type="protein sequence ID" value="PXW79395.1"/>
    <property type="molecule type" value="Genomic_DNA"/>
</dbReference>
<dbReference type="PANTHER" id="PTHR43214">
    <property type="entry name" value="TWO-COMPONENT RESPONSE REGULATOR"/>
    <property type="match status" value="1"/>
</dbReference>
<dbReference type="InterPro" id="IPR058245">
    <property type="entry name" value="NreC/VraR/RcsB-like_REC"/>
</dbReference>
<dbReference type="PROSITE" id="PS50043">
    <property type="entry name" value="HTH_LUXR_2"/>
    <property type="match status" value="1"/>
</dbReference>
<dbReference type="Proteomes" id="UP000248014">
    <property type="component" value="Unassembled WGS sequence"/>
</dbReference>
<feature type="region of interest" description="Disordered" evidence="6">
    <location>
        <begin position="161"/>
        <end position="184"/>
    </location>
</feature>
<sequence>MDDSRETVPGNPAPGAETGEPSRIFIVEDDSILRASLIDRIRREPDMRVVGEADCLSAAKAALRGAAAGVDIVLIDLGLPDGSGLELIDAIQKSKAPVKMLVFTVFGDRKTVSDALAVGADGFILKDSGPAELATAIRAARDGGVPISPKAAAQLLRAFREGSSNTGERPPAASEETPQDYGLTARERETLETLARGFSQREAADILGVSPHTIVSHVKAIYQKMAVNSRSEAVFEAIHSGLIKVEGR</sequence>
<dbReference type="InterPro" id="IPR016032">
    <property type="entry name" value="Sig_transdc_resp-reg_C-effctor"/>
</dbReference>
<evidence type="ECO:0000313" key="10">
    <source>
        <dbReference type="Proteomes" id="UP000248014"/>
    </source>
</evidence>
<evidence type="ECO:0000256" key="5">
    <source>
        <dbReference type="PROSITE-ProRule" id="PRU00169"/>
    </source>
</evidence>
<organism evidence="9 10">
    <name type="scientific">Blastomonas natatoria</name>
    <dbReference type="NCBI Taxonomy" id="34015"/>
    <lineage>
        <taxon>Bacteria</taxon>
        <taxon>Pseudomonadati</taxon>
        <taxon>Pseudomonadota</taxon>
        <taxon>Alphaproteobacteria</taxon>
        <taxon>Sphingomonadales</taxon>
        <taxon>Sphingomonadaceae</taxon>
        <taxon>Blastomonas</taxon>
    </lineage>
</organism>
<dbReference type="CDD" id="cd06170">
    <property type="entry name" value="LuxR_C_like"/>
    <property type="match status" value="1"/>
</dbReference>
<dbReference type="SMART" id="SM00421">
    <property type="entry name" value="HTH_LUXR"/>
    <property type="match status" value="1"/>
</dbReference>
<dbReference type="PROSITE" id="PS50110">
    <property type="entry name" value="RESPONSE_REGULATORY"/>
    <property type="match status" value="1"/>
</dbReference>
<dbReference type="SMART" id="SM00448">
    <property type="entry name" value="REC"/>
    <property type="match status" value="1"/>
</dbReference>
<evidence type="ECO:0000256" key="6">
    <source>
        <dbReference type="SAM" id="MobiDB-lite"/>
    </source>
</evidence>
<dbReference type="InterPro" id="IPR001789">
    <property type="entry name" value="Sig_transdc_resp-reg_receiver"/>
</dbReference>
<dbReference type="PANTHER" id="PTHR43214:SF41">
    <property type="entry name" value="NITRATE_NITRITE RESPONSE REGULATOR PROTEIN NARP"/>
    <property type="match status" value="1"/>
</dbReference>
<accession>A0A2V3VH73</accession>
<dbReference type="GO" id="GO:0003677">
    <property type="term" value="F:DNA binding"/>
    <property type="evidence" value="ECO:0007669"/>
    <property type="project" value="UniProtKB-KW"/>
</dbReference>
<protein>
    <submittedName>
        <fullName evidence="9">LuxR family two component transcriptional regulator</fullName>
    </submittedName>
</protein>
<evidence type="ECO:0000256" key="2">
    <source>
        <dbReference type="ARBA" id="ARBA00023015"/>
    </source>
</evidence>
<name>A0A2V3VH73_9SPHN</name>
<dbReference type="InterPro" id="IPR011006">
    <property type="entry name" value="CheY-like_superfamily"/>
</dbReference>
<gene>
    <name evidence="9" type="ORF">C7451_101462</name>
</gene>
<feature type="region of interest" description="Disordered" evidence="6">
    <location>
        <begin position="1"/>
        <end position="21"/>
    </location>
</feature>
<dbReference type="InterPro" id="IPR039420">
    <property type="entry name" value="WalR-like"/>
</dbReference>
<dbReference type="Pfam" id="PF00072">
    <property type="entry name" value="Response_reg"/>
    <property type="match status" value="1"/>
</dbReference>
<keyword evidence="4" id="KW-0804">Transcription</keyword>
<evidence type="ECO:0000256" key="3">
    <source>
        <dbReference type="ARBA" id="ARBA00023125"/>
    </source>
</evidence>
<dbReference type="GO" id="GO:0000160">
    <property type="term" value="P:phosphorelay signal transduction system"/>
    <property type="evidence" value="ECO:0007669"/>
    <property type="project" value="InterPro"/>
</dbReference>
<feature type="domain" description="HTH luxR-type" evidence="7">
    <location>
        <begin position="175"/>
        <end position="241"/>
    </location>
</feature>
<dbReference type="InterPro" id="IPR000792">
    <property type="entry name" value="Tscrpt_reg_LuxR_C"/>
</dbReference>
<keyword evidence="2" id="KW-0805">Transcription regulation</keyword>
<dbReference type="CDD" id="cd17535">
    <property type="entry name" value="REC_NarL-like"/>
    <property type="match status" value="1"/>
</dbReference>
<keyword evidence="1 5" id="KW-0597">Phosphoprotein</keyword>
<feature type="modified residue" description="4-aspartylphosphate" evidence="5">
    <location>
        <position position="76"/>
    </location>
</feature>
<evidence type="ECO:0000313" key="9">
    <source>
        <dbReference type="EMBL" id="PXW79395.1"/>
    </source>
</evidence>
<dbReference type="SUPFAM" id="SSF46894">
    <property type="entry name" value="C-terminal effector domain of the bipartite response regulators"/>
    <property type="match status" value="1"/>
</dbReference>
<keyword evidence="10" id="KW-1185">Reference proteome</keyword>